<accession>A0A4U6XEC1</accession>
<name>A0A4U6XEC1_9PEZI</name>
<comment type="caution">
    <text evidence="2">The sequence shown here is derived from an EMBL/GenBank/DDBJ whole genome shotgun (WGS) entry which is preliminary data.</text>
</comment>
<organism evidence="2 3">
    <name type="scientific">Colletotrichum tanaceti</name>
    <dbReference type="NCBI Taxonomy" id="1306861"/>
    <lineage>
        <taxon>Eukaryota</taxon>
        <taxon>Fungi</taxon>
        <taxon>Dikarya</taxon>
        <taxon>Ascomycota</taxon>
        <taxon>Pezizomycotina</taxon>
        <taxon>Sordariomycetes</taxon>
        <taxon>Hypocreomycetidae</taxon>
        <taxon>Glomerellales</taxon>
        <taxon>Glomerellaceae</taxon>
        <taxon>Colletotrichum</taxon>
        <taxon>Colletotrichum destructivum species complex</taxon>
    </lineage>
</organism>
<evidence type="ECO:0000313" key="3">
    <source>
        <dbReference type="Proteomes" id="UP000310108"/>
    </source>
</evidence>
<keyword evidence="3" id="KW-1185">Reference proteome</keyword>
<proteinExistence type="predicted"/>
<dbReference type="EMBL" id="PJEX01000166">
    <property type="protein sequence ID" value="TKW53824.1"/>
    <property type="molecule type" value="Genomic_DNA"/>
</dbReference>
<reference evidence="2 3" key="1">
    <citation type="journal article" date="2019" name="PLoS ONE">
        <title>Comparative genome analysis indicates high evolutionary potential of pathogenicity genes in Colletotrichum tanaceti.</title>
        <authorList>
            <person name="Lelwala R.V."/>
            <person name="Korhonen P.K."/>
            <person name="Young N.D."/>
            <person name="Scott J.B."/>
            <person name="Ades P.A."/>
            <person name="Gasser R.B."/>
            <person name="Taylor P.W.J."/>
        </authorList>
    </citation>
    <scope>NUCLEOTIDE SEQUENCE [LARGE SCALE GENOMIC DNA]</scope>
    <source>
        <strain evidence="2">BRIP57314</strain>
    </source>
</reference>
<protein>
    <submittedName>
        <fullName evidence="2">Uncharacterized protein</fullName>
    </submittedName>
</protein>
<dbReference type="OrthoDB" id="4837986at2759"/>
<dbReference type="AlphaFoldDB" id="A0A4U6XEC1"/>
<evidence type="ECO:0000256" key="1">
    <source>
        <dbReference type="SAM" id="MobiDB-lite"/>
    </source>
</evidence>
<sequence>MASIYKGKGLAQLGSKKTAAPGPSQKAKPTPGRSANGIATVNVLSTAVSRNRPPADPQTRSDFGFDNLLSFLPDDEHRLLGVYRALYVPSMTLRRWAFRGRRHLGKKIVSTLEARRDTSPREYQFVMDNLYIWGLEDGRDAWAMASLEYDRLLRGGCRGLSGEARGE</sequence>
<feature type="region of interest" description="Disordered" evidence="1">
    <location>
        <begin position="1"/>
        <end position="36"/>
    </location>
</feature>
<gene>
    <name evidence="2" type="ORF">CTA1_7365</name>
</gene>
<evidence type="ECO:0000313" key="2">
    <source>
        <dbReference type="EMBL" id="TKW53824.1"/>
    </source>
</evidence>
<dbReference type="Proteomes" id="UP000310108">
    <property type="component" value="Unassembled WGS sequence"/>
</dbReference>